<evidence type="ECO:0000256" key="4">
    <source>
        <dbReference type="ARBA" id="ARBA00022801"/>
    </source>
</evidence>
<sequence>MKSVARVALASTLLAATAQAASYSLVDNYNNTNFFTGFEFFDAPDPTHGFVEYVDAQTASQSGLAGYVNNMVYLGADHNTANPASGRPSTRITSNKGYEKGLFIADIQHMPVGCGVWPAFWTLGPNWPGGGEIDIIEGVNSQSTDAITLHTAPGCTMTSSGSSSGTKFSNGASTVDCGADGGFAGCSLSTTNTNAYGPAFNANGGGVYVMELTSQAISVWFFARNTAQAASIVSDATPDTSTFGTPMATFTGCDIDHYFSAQQIVFDTTFCGDWAGKVWDQDSTCAPLASTCDAYVKQNTAAFVDAYWLINSVKVFQAASTGSTKRRSPPKTEQKQKEGIVPVPFMA</sequence>
<evidence type="ECO:0000313" key="10">
    <source>
        <dbReference type="Proteomes" id="UP000033710"/>
    </source>
</evidence>
<dbReference type="GeneID" id="27671371"/>
<dbReference type="SUPFAM" id="SSF49899">
    <property type="entry name" value="Concanavalin A-like lectins/glucanases"/>
    <property type="match status" value="1"/>
</dbReference>
<dbReference type="PANTHER" id="PTHR10963">
    <property type="entry name" value="GLYCOSYL HYDROLASE-RELATED"/>
    <property type="match status" value="1"/>
</dbReference>
<reference evidence="9 10" key="2">
    <citation type="journal article" date="2015" name="Eukaryot. Cell">
        <title>Asexual propagation of a virulent clone complex in a human and feline outbreak of sporotrichosis.</title>
        <authorList>
            <person name="Teixeira Mde M."/>
            <person name="Rodrigues A.M."/>
            <person name="Tsui C.K."/>
            <person name="de Almeida L.G."/>
            <person name="Van Diepeningen A.D."/>
            <person name="van den Ende B.G."/>
            <person name="Fernandes G.F."/>
            <person name="Kano R."/>
            <person name="Hamelin R.C."/>
            <person name="Lopes-Bezerra L.M."/>
            <person name="Vasconcelos A.T."/>
            <person name="de Hoog S."/>
            <person name="de Camargo Z.P."/>
            <person name="Felipe M.S."/>
        </authorList>
    </citation>
    <scope>NUCLEOTIDE SEQUENCE [LARGE SCALE GENOMIC DNA]</scope>
    <source>
        <strain evidence="9 10">1099-18</strain>
    </source>
</reference>
<proteinExistence type="inferred from homology"/>
<feature type="signal peptide" evidence="7">
    <location>
        <begin position="1"/>
        <end position="20"/>
    </location>
</feature>
<evidence type="ECO:0000256" key="3">
    <source>
        <dbReference type="ARBA" id="ARBA00012599"/>
    </source>
</evidence>
<dbReference type="GO" id="GO:0052861">
    <property type="term" value="F:endo-1,3(4)-beta-glucanase activity"/>
    <property type="evidence" value="ECO:0007669"/>
    <property type="project" value="UniProtKB-EC"/>
</dbReference>
<dbReference type="PROSITE" id="PS51762">
    <property type="entry name" value="GH16_2"/>
    <property type="match status" value="1"/>
</dbReference>
<evidence type="ECO:0000256" key="5">
    <source>
        <dbReference type="ARBA" id="ARBA00023295"/>
    </source>
</evidence>
<dbReference type="EMBL" id="AXCR01000007">
    <property type="protein sequence ID" value="KJR84397.1"/>
    <property type="molecule type" value="Genomic_DNA"/>
</dbReference>
<dbReference type="AlphaFoldDB" id="A0A0F2M3Y6"/>
<evidence type="ECO:0000256" key="6">
    <source>
        <dbReference type="SAM" id="MobiDB-lite"/>
    </source>
</evidence>
<reference evidence="9 10" key="1">
    <citation type="journal article" date="2014" name="BMC Genomics">
        <title>Comparative genomics of the major fungal agents of human and animal Sporotrichosis: Sporothrix schenckii and Sporothrix brasiliensis.</title>
        <authorList>
            <person name="Teixeira M.M."/>
            <person name="de Almeida L.G."/>
            <person name="Kubitschek-Barreira P."/>
            <person name="Alves F.L."/>
            <person name="Kioshima E.S."/>
            <person name="Abadio A.K."/>
            <person name="Fernandes L."/>
            <person name="Derengowski L.S."/>
            <person name="Ferreira K.S."/>
            <person name="Souza R.C."/>
            <person name="Ruiz J.C."/>
            <person name="de Andrade N.C."/>
            <person name="Paes H.C."/>
            <person name="Nicola A.M."/>
            <person name="Albuquerque P."/>
            <person name="Gerber A.L."/>
            <person name="Martins V.P."/>
            <person name="Peconick L.D."/>
            <person name="Neto A.V."/>
            <person name="Chaucanez C.B."/>
            <person name="Silva P.A."/>
            <person name="Cunha O.L."/>
            <person name="de Oliveira F.F."/>
            <person name="dos Santos T.C."/>
            <person name="Barros A.L."/>
            <person name="Soares M.A."/>
            <person name="de Oliveira L.M."/>
            <person name="Marini M.M."/>
            <person name="Villalobos-Duno H."/>
            <person name="Cunha M.M."/>
            <person name="de Hoog S."/>
            <person name="da Silveira J.F."/>
            <person name="Henrissat B."/>
            <person name="Nino-Vega G.A."/>
            <person name="Cisalpino P.S."/>
            <person name="Mora-Montes H.M."/>
            <person name="Almeida S.R."/>
            <person name="Stajich J.E."/>
            <person name="Lopes-Bezerra L.M."/>
            <person name="Vasconcelos A.T."/>
            <person name="Felipe M.S."/>
        </authorList>
    </citation>
    <scope>NUCLEOTIDE SEQUENCE [LARGE SCALE GENOMIC DNA]</scope>
    <source>
        <strain evidence="9 10">1099-18</strain>
    </source>
</reference>
<organism evidence="9 10">
    <name type="scientific">Sporothrix schenckii 1099-18</name>
    <dbReference type="NCBI Taxonomy" id="1397361"/>
    <lineage>
        <taxon>Eukaryota</taxon>
        <taxon>Fungi</taxon>
        <taxon>Dikarya</taxon>
        <taxon>Ascomycota</taxon>
        <taxon>Pezizomycotina</taxon>
        <taxon>Sordariomycetes</taxon>
        <taxon>Sordariomycetidae</taxon>
        <taxon>Ophiostomatales</taxon>
        <taxon>Ophiostomataceae</taxon>
        <taxon>Sporothrix</taxon>
    </lineage>
</organism>
<dbReference type="PANTHER" id="PTHR10963:SF24">
    <property type="entry name" value="GLYCOSIDASE C21B10.07-RELATED"/>
    <property type="match status" value="1"/>
</dbReference>
<dbReference type="EC" id="3.2.1.6" evidence="3"/>
<dbReference type="GO" id="GO:0009251">
    <property type="term" value="P:glucan catabolic process"/>
    <property type="evidence" value="ECO:0007669"/>
    <property type="project" value="TreeGrafter"/>
</dbReference>
<dbReference type="Gene3D" id="2.60.120.200">
    <property type="match status" value="1"/>
</dbReference>
<dbReference type="OrthoDB" id="192832at2759"/>
<keyword evidence="5" id="KW-0326">Glycosidase</keyword>
<name>A0A0F2M3Y6_SPOSC</name>
<dbReference type="Proteomes" id="UP000033710">
    <property type="component" value="Unassembled WGS sequence"/>
</dbReference>
<dbReference type="CDD" id="cd02181">
    <property type="entry name" value="GH16_fungal_Lam16A_glucanase"/>
    <property type="match status" value="1"/>
</dbReference>
<keyword evidence="4" id="KW-0378">Hydrolase</keyword>
<evidence type="ECO:0000259" key="8">
    <source>
        <dbReference type="PROSITE" id="PS51762"/>
    </source>
</evidence>
<protein>
    <recommendedName>
        <fullName evidence="3">endo-1,3(4)-beta-glucanase</fullName>
        <ecNumber evidence="3">3.2.1.6</ecNumber>
    </recommendedName>
</protein>
<dbReference type="InterPro" id="IPR013320">
    <property type="entry name" value="ConA-like_dom_sf"/>
</dbReference>
<dbReference type="FunFam" id="2.60.120.200:FF:000114">
    <property type="entry name" value="Probable endo-1,3(4)-beta-glucanase NFIA_089530"/>
    <property type="match status" value="1"/>
</dbReference>
<comment type="caution">
    <text evidence="9">The sequence shown here is derived from an EMBL/GenBank/DDBJ whole genome shotgun (WGS) entry which is preliminary data.</text>
</comment>
<dbReference type="Pfam" id="PF26113">
    <property type="entry name" value="GH16_XgeA"/>
    <property type="match status" value="1"/>
</dbReference>
<evidence type="ECO:0000256" key="2">
    <source>
        <dbReference type="ARBA" id="ARBA00006865"/>
    </source>
</evidence>
<keyword evidence="7" id="KW-0732">Signal</keyword>
<evidence type="ECO:0000256" key="1">
    <source>
        <dbReference type="ARBA" id="ARBA00000124"/>
    </source>
</evidence>
<dbReference type="VEuPathDB" id="FungiDB:SPSK_09522"/>
<dbReference type="KEGG" id="ssck:SPSK_09522"/>
<comment type="similarity">
    <text evidence="2">Belongs to the glycosyl hydrolase 16 family.</text>
</comment>
<accession>A0A0F2M3Y6</accession>
<dbReference type="InterPro" id="IPR050546">
    <property type="entry name" value="Glycosyl_Hydrlase_16"/>
</dbReference>
<dbReference type="InterPro" id="IPR000757">
    <property type="entry name" value="Beta-glucanase-like"/>
</dbReference>
<comment type="catalytic activity">
    <reaction evidence="1">
        <text>Endohydrolysis of (1-&gt;3)- or (1-&gt;4)-linkages in beta-D-glucans when the glucose residue whose reducing group is involved in the linkage to be hydrolyzed is itself substituted at C-3.</text>
        <dbReference type="EC" id="3.2.1.6"/>
    </reaction>
</comment>
<evidence type="ECO:0000313" key="9">
    <source>
        <dbReference type="EMBL" id="KJR84397.1"/>
    </source>
</evidence>
<feature type="domain" description="GH16" evidence="8">
    <location>
        <begin position="16"/>
        <end position="283"/>
    </location>
</feature>
<feature type="chain" id="PRO_5002455034" description="endo-1,3(4)-beta-glucanase" evidence="7">
    <location>
        <begin position="21"/>
        <end position="347"/>
    </location>
</feature>
<dbReference type="RefSeq" id="XP_016587073.1">
    <property type="nucleotide sequence ID" value="XM_016736094.1"/>
</dbReference>
<evidence type="ECO:0000256" key="7">
    <source>
        <dbReference type="SAM" id="SignalP"/>
    </source>
</evidence>
<feature type="region of interest" description="Disordered" evidence="6">
    <location>
        <begin position="321"/>
        <end position="347"/>
    </location>
</feature>
<gene>
    <name evidence="9" type="ORF">SPSK_09522</name>
</gene>